<protein>
    <submittedName>
        <fullName evidence="1">Uncharacterized protein</fullName>
    </submittedName>
</protein>
<sequence length="48" mass="5313">MDDEFLFGGAERRAESPVDPWYSLVELHAAQTLCPVVPAPRTSPENRG</sequence>
<reference evidence="1" key="1">
    <citation type="submission" date="2020-12" db="EMBL/GenBank/DDBJ databases">
        <title>Prauserella sp. ASG 168, a novel actinomycete isolated from cave rock.</title>
        <authorList>
            <person name="Suriyachadkun C."/>
        </authorList>
    </citation>
    <scope>NUCLEOTIDE SEQUENCE</scope>
    <source>
        <strain evidence="1">ASG 168</strain>
    </source>
</reference>
<accession>A0A934R074</accession>
<dbReference type="AlphaFoldDB" id="A0A934R074"/>
<organism evidence="1 2">
    <name type="scientific">Prauserella cavernicola</name>
    <dbReference type="NCBI Taxonomy" id="2800127"/>
    <lineage>
        <taxon>Bacteria</taxon>
        <taxon>Bacillati</taxon>
        <taxon>Actinomycetota</taxon>
        <taxon>Actinomycetes</taxon>
        <taxon>Pseudonocardiales</taxon>
        <taxon>Pseudonocardiaceae</taxon>
        <taxon>Prauserella</taxon>
    </lineage>
</organism>
<keyword evidence="2" id="KW-1185">Reference proteome</keyword>
<evidence type="ECO:0000313" key="2">
    <source>
        <dbReference type="Proteomes" id="UP000635245"/>
    </source>
</evidence>
<dbReference type="Proteomes" id="UP000635245">
    <property type="component" value="Unassembled WGS sequence"/>
</dbReference>
<name>A0A934R074_9PSEU</name>
<comment type="caution">
    <text evidence="1">The sequence shown here is derived from an EMBL/GenBank/DDBJ whole genome shotgun (WGS) entry which is preliminary data.</text>
</comment>
<proteinExistence type="predicted"/>
<dbReference type="EMBL" id="JAENJH010000016">
    <property type="protein sequence ID" value="MBK1789287.1"/>
    <property type="molecule type" value="Genomic_DNA"/>
</dbReference>
<evidence type="ECO:0000313" key="1">
    <source>
        <dbReference type="EMBL" id="MBK1789287.1"/>
    </source>
</evidence>
<dbReference type="RefSeq" id="WP_200326096.1">
    <property type="nucleotide sequence ID" value="NZ_JAENJH010000016.1"/>
</dbReference>
<gene>
    <name evidence="1" type="ORF">JHE00_33585</name>
</gene>